<dbReference type="InterPro" id="IPR009003">
    <property type="entry name" value="Peptidase_S1_PA"/>
</dbReference>
<name>A0ABV0AW74_9ACTN</name>
<sequence length="438" mass="45325">MSLISKVTGTVLAAAAVTAAAVPAVAAPAVPAGRTAPTPTPGDRAPAYLTPEQQDVFRRQAPLVAAADEIRKAVESGPSAGYAGIELAGDRVVVWWKDKVPGRVRAAIRQAGKAVTVEVRPAEHSQSELSEAADRLWAASGADRGGRVHAVKMALDGSGLTAAVREQDAALARQELPKVGVPVEMVAQEPMTLNKTRCDDDAPWYGGAAIRNDTFAASGGCGGNAGLYYHCTAAFPVHINLVRYLLTAGHCGAPGDRFTDGAGQTIGTAEAEHVGHDLLLIRVTGVVSVNDATGWIWDGKPGVNDFVKPVAGWGWTYKGQSLCVSGATSGATCGHVVDGKYTEICGTEIYGTKECYDDMISAKSPALGSTAGGDSGGPVFELTGGSSMVRAMGSNTGTVTSTSIFGSKSQWTIFQDFGTATRDFPGLEPYLGFAKDPL</sequence>
<dbReference type="InterPro" id="IPR001254">
    <property type="entry name" value="Trypsin_dom"/>
</dbReference>
<reference evidence="4 5" key="1">
    <citation type="submission" date="2024-05" db="EMBL/GenBank/DDBJ databases">
        <title>Microbispora sp.ZYX-F-249.</title>
        <authorList>
            <person name="Xie H."/>
        </authorList>
    </citation>
    <scope>NUCLEOTIDE SEQUENCE [LARGE SCALE GENOMIC DNA]</scope>
    <source>
        <strain evidence="4 5">ZYX-F-249</strain>
    </source>
</reference>
<dbReference type="InterPro" id="IPR033116">
    <property type="entry name" value="TRYPSIN_SER"/>
</dbReference>
<dbReference type="GO" id="GO:0016787">
    <property type="term" value="F:hydrolase activity"/>
    <property type="evidence" value="ECO:0007669"/>
    <property type="project" value="UniProtKB-KW"/>
</dbReference>
<accession>A0ABV0AW74</accession>
<evidence type="ECO:0000259" key="3">
    <source>
        <dbReference type="PROSITE" id="PS50240"/>
    </source>
</evidence>
<keyword evidence="5" id="KW-1185">Reference proteome</keyword>
<keyword evidence="1" id="KW-0720">Serine protease</keyword>
<organism evidence="4 5">
    <name type="scientific">Microbispora maris</name>
    <dbReference type="NCBI Taxonomy" id="3144104"/>
    <lineage>
        <taxon>Bacteria</taxon>
        <taxon>Bacillati</taxon>
        <taxon>Actinomycetota</taxon>
        <taxon>Actinomycetes</taxon>
        <taxon>Streptosporangiales</taxon>
        <taxon>Streptosporangiaceae</taxon>
        <taxon>Microbispora</taxon>
    </lineage>
</organism>
<keyword evidence="1 4" id="KW-0378">Hydrolase</keyword>
<dbReference type="InterPro" id="IPR043504">
    <property type="entry name" value="Peptidase_S1_PA_chymotrypsin"/>
</dbReference>
<evidence type="ECO:0000256" key="1">
    <source>
        <dbReference type="RuleBase" id="RU363034"/>
    </source>
</evidence>
<dbReference type="InterPro" id="IPR018114">
    <property type="entry name" value="TRYPSIN_HIS"/>
</dbReference>
<dbReference type="SUPFAM" id="SSF50494">
    <property type="entry name" value="Trypsin-like serine proteases"/>
    <property type="match status" value="1"/>
</dbReference>
<evidence type="ECO:0000313" key="5">
    <source>
        <dbReference type="Proteomes" id="UP001447516"/>
    </source>
</evidence>
<dbReference type="EMBL" id="JBDJAW010000034">
    <property type="protein sequence ID" value="MEN3539528.1"/>
    <property type="molecule type" value="Genomic_DNA"/>
</dbReference>
<dbReference type="PROSITE" id="PS00134">
    <property type="entry name" value="TRYPSIN_HIS"/>
    <property type="match status" value="1"/>
</dbReference>
<gene>
    <name evidence="4" type="ORF">AAH991_30760</name>
</gene>
<dbReference type="PROSITE" id="PS00135">
    <property type="entry name" value="TRYPSIN_SER"/>
    <property type="match status" value="1"/>
</dbReference>
<evidence type="ECO:0000256" key="2">
    <source>
        <dbReference type="SAM" id="SignalP"/>
    </source>
</evidence>
<dbReference type="RefSeq" id="WP_346229418.1">
    <property type="nucleotide sequence ID" value="NZ_JBDJAW010000034.1"/>
</dbReference>
<evidence type="ECO:0000313" key="4">
    <source>
        <dbReference type="EMBL" id="MEN3539528.1"/>
    </source>
</evidence>
<keyword evidence="1" id="KW-0645">Protease</keyword>
<feature type="domain" description="Peptidase S1" evidence="3">
    <location>
        <begin position="185"/>
        <end position="438"/>
    </location>
</feature>
<dbReference type="PROSITE" id="PS50240">
    <property type="entry name" value="TRYPSIN_DOM"/>
    <property type="match status" value="1"/>
</dbReference>
<comment type="caution">
    <text evidence="4">The sequence shown here is derived from an EMBL/GenBank/DDBJ whole genome shotgun (WGS) entry which is preliminary data.</text>
</comment>
<dbReference type="Gene3D" id="2.40.10.10">
    <property type="entry name" value="Trypsin-like serine proteases"/>
    <property type="match status" value="2"/>
</dbReference>
<feature type="signal peptide" evidence="2">
    <location>
        <begin position="1"/>
        <end position="26"/>
    </location>
</feature>
<protein>
    <submittedName>
        <fullName evidence="4">Trypsin-like serine protease</fullName>
        <ecNumber evidence="4">3.4.21.-</ecNumber>
    </submittedName>
</protein>
<proteinExistence type="predicted"/>
<dbReference type="Pfam" id="PF00089">
    <property type="entry name" value="Trypsin"/>
    <property type="match status" value="1"/>
</dbReference>
<feature type="chain" id="PRO_5045531520" evidence="2">
    <location>
        <begin position="27"/>
        <end position="438"/>
    </location>
</feature>
<dbReference type="EC" id="3.4.21.-" evidence="4"/>
<dbReference type="Proteomes" id="UP001447516">
    <property type="component" value="Unassembled WGS sequence"/>
</dbReference>
<keyword evidence="2" id="KW-0732">Signal</keyword>